<feature type="domain" description="P/Homo B" evidence="14">
    <location>
        <begin position="633"/>
        <end position="777"/>
    </location>
</feature>
<evidence type="ECO:0000256" key="7">
    <source>
        <dbReference type="ARBA" id="ARBA00023136"/>
    </source>
</evidence>
<feature type="active site" description="Charge relay system" evidence="10 11">
    <location>
        <position position="310"/>
    </location>
</feature>
<dbReference type="InterPro" id="IPR002859">
    <property type="entry name" value="PKD/REJ-like"/>
</dbReference>
<keyword evidence="6" id="KW-1133">Transmembrane helix</keyword>
<dbReference type="InterPro" id="IPR000209">
    <property type="entry name" value="Peptidase_S8/S53_dom"/>
</dbReference>
<comment type="caution">
    <text evidence="15">The sequence shown here is derived from an EMBL/GenBank/DDBJ whole genome shotgun (WGS) entry which is preliminary data.</text>
</comment>
<feature type="compositionally biased region" description="Low complexity" evidence="12">
    <location>
        <begin position="2540"/>
        <end position="2556"/>
    </location>
</feature>
<dbReference type="GO" id="GO:0016485">
    <property type="term" value="P:protein processing"/>
    <property type="evidence" value="ECO:0007669"/>
    <property type="project" value="TreeGrafter"/>
</dbReference>
<dbReference type="PROSITE" id="PS51892">
    <property type="entry name" value="SUBTILASE"/>
    <property type="match status" value="1"/>
</dbReference>
<dbReference type="EC" id="3.4.21.62" evidence="9"/>
<feature type="region of interest" description="Disordered" evidence="12">
    <location>
        <begin position="963"/>
        <end position="987"/>
    </location>
</feature>
<keyword evidence="2 11" id="KW-0645">Protease</keyword>
<evidence type="ECO:0000256" key="3">
    <source>
        <dbReference type="ARBA" id="ARBA00022692"/>
    </source>
</evidence>
<dbReference type="PANTHER" id="PTHR42884">
    <property type="entry name" value="PROPROTEIN CONVERTASE SUBTILISIN/KEXIN-RELATED"/>
    <property type="match status" value="1"/>
</dbReference>
<evidence type="ECO:0000256" key="12">
    <source>
        <dbReference type="SAM" id="MobiDB-lite"/>
    </source>
</evidence>
<accession>A0A8J2SJE7</accession>
<evidence type="ECO:0000259" key="14">
    <source>
        <dbReference type="PROSITE" id="PS51829"/>
    </source>
</evidence>
<name>A0A8J2SJE7_9STRA</name>
<feature type="region of interest" description="Disordered" evidence="12">
    <location>
        <begin position="2518"/>
        <end position="2556"/>
    </location>
</feature>
<dbReference type="GO" id="GO:0012505">
    <property type="term" value="C:endomembrane system"/>
    <property type="evidence" value="ECO:0007669"/>
    <property type="project" value="UniProtKB-ARBA"/>
</dbReference>
<feature type="region of interest" description="Disordered" evidence="12">
    <location>
        <begin position="775"/>
        <end position="811"/>
    </location>
</feature>
<feature type="chain" id="PRO_5035215972" description="subtilisin" evidence="13">
    <location>
        <begin position="16"/>
        <end position="2592"/>
    </location>
</feature>
<dbReference type="EMBL" id="CAKKNE010000002">
    <property type="protein sequence ID" value="CAH0367639.1"/>
    <property type="molecule type" value="Genomic_DNA"/>
</dbReference>
<comment type="catalytic activity">
    <reaction evidence="8">
        <text>Hydrolysis of proteins with broad specificity for peptide bonds, and a preference for a large uncharged residue in P1. Hydrolyzes peptide amides.</text>
        <dbReference type="EC" id="3.4.21.62"/>
    </reaction>
</comment>
<keyword evidence="7" id="KW-0472">Membrane</keyword>
<protein>
    <recommendedName>
        <fullName evidence="9">subtilisin</fullName>
        <ecNumber evidence="9">3.4.21.62</ecNumber>
    </recommendedName>
</protein>
<feature type="compositionally biased region" description="Low complexity" evidence="12">
    <location>
        <begin position="794"/>
        <end position="805"/>
    </location>
</feature>
<dbReference type="GO" id="GO:0016020">
    <property type="term" value="C:membrane"/>
    <property type="evidence" value="ECO:0007669"/>
    <property type="project" value="UniProtKB-SubCell"/>
</dbReference>
<dbReference type="Gene3D" id="3.40.50.200">
    <property type="entry name" value="Peptidase S8/S53 domain"/>
    <property type="match status" value="1"/>
</dbReference>
<dbReference type="SUPFAM" id="SSF52743">
    <property type="entry name" value="Subtilisin-like"/>
    <property type="match status" value="1"/>
</dbReference>
<evidence type="ECO:0000256" key="2">
    <source>
        <dbReference type="ARBA" id="ARBA00022670"/>
    </source>
</evidence>
<proteinExistence type="inferred from homology"/>
<keyword evidence="3" id="KW-0812">Transmembrane</keyword>
<sequence length="2592" mass="269666">MRRGLLLGLLLRAAADDRVVPRRLDTAVPPWLVRGADLEAVPLDVTRALPLEPGGGSAHRGLQSSSDACDYVSVSGSTGWSSYHGLYNSTGTCDSKPSYECLDCSGSGRKIWHHPYGYWFMGTDGCDSTASGINIISNDDLEDVSGDWREWDGSAWSANSAIAVTCYSYCKEIPGSTDKYRCFDCADASAPASVGDGQCDAANNVDPCYDGGDCCETTCVDGSSTCGSYDCKDPDAPPVPDPYYPDAAWYLEAIRAPEAWAAGYTGDGVQILINDDGVDNTHPDLAKLDVANSCAVYAPCTGSDGTYDTHGTNCAAIAAGDSNSACGVGAAPDAGIASCVQSFSNCPSPSSEDTLTHNYNVNDISSNSWIIYRCAEYSTSATDCPFACPSVSSADCPCDACDGDDWASGNLSSTCKDAVVDYCTTYFDDDVTPCLELDHYFVECGYSQISTSGHNSLVDGTTNGRGGLGTVYVFAAGNEYDRGEDVNYAGYQNSRFTITVGAVYADLTHSDYSQSGAPVFIAAPGGDGGDMAVAKPVGNGVTDDCADAGQGTSFAAPLVSGVAAMVLEANPNLTWRDVQGVLAATARTDFNDEDDETGQWTTNQAGVKHSYKYGFGLVDALAATAAATTWTTLGAEITLVTATTSGAALLDFDGTEHWVESEAAEFGSSDFVIEGVSVYVTIEHPRRGDLRIELERNGVTSLLTDDKLELGTDYTNWKFTTLRHWGETADSGAFTLRVADQRAGSGDDDDLGSRRRLDDDDGVLVSWTLQLYGHDSDTSTPWTPQPTPRGGCDSVAVSGSTSQSSRHGTYLPDGRCEDNEDNVYYKCSDCSSTNYLCSECGTHARTYERAHDRAYGGALCGADERADGRTNSGADRGAYSGADGRADVGAHCGADGRAHERAYGQAYSGADGSSDHRADLVAHFLANAQTDAAAQPAADALALASSGARAYLSADAAAVAGAIPETDPKSHAQADARADGDTRKSHGGSRIFADAAAFVSADLDADQNSDPSHKPTPSPTTAMPTTALPSPAPTSVPTISPPPSPVPSLAPTTINYRLADFSVAAPPELAEAAFTGTGLKVEHLVVNLTVPATKPVRVTLRGGGRSGGNLRFYDEDSDNPGYALTSDAGSASVSKWIPAGDTNCTVAAGALRDRVDNGDSVAQSVTVLLSSTDPIYGRARGFEKTVSVHVLDVDESLIAVNKFLATTDPVTSGAITAKAKENAATFVFTAALTSLPFSAVRLEVEGDVDAFESISVDGADGMNRTVEPADWASLATYEFRVADDAVLSGDRNYSVWFVARSADANYDGVRSPNMTCQVIEDDVAFATVSGKALTVGAGINGPTFGDGYWITLSAPPKADVVVSLGCADTSVFYTKQLLFTPDDWDRKYVAVNASLADPNILEGRTAMLTHSVASADAFFDGLAVSDVEIAVEFSVDSVPPPKLELVRFLDGGNGLDVLFDSATNMVDGEWDIDCATLFEYAAQQFGADGTCSWTNSSALRVTFGAGAQIVPFDYVAATDLNSAYLKGDLLKNDLDGATLTSAAQYAEAQKPLHPVAPAISITAPESVGVCDGVVLDARGATGGGSRALTYNWGVLTTWDAETDADMASLAALETKLAAADAAGAVTLSLGFDDLLAGRAYDFLIAATNFLGVTTTAYATVGKLGSPSPRVQFQGAATQTMVRSDRKTLKLDVALPNLTCTDMNVSSAALGFAWRAWRLEGAEWGDASPELSRAAMEEYAANPVSCRLPVDALRAGATYMFRATVGFADTMTINSSATATVVVRSQDLIASISGGVEQTVAIGTAVELDGSESYDPDDNDAEGAMAYAWTVARVLDDGGREDLSTALLDNATQPVLAFTPTTAAGWASDTSYEFTLTVSRGTRSAAYSVLVSVSSDQYMPRATITGFDESVKYNPTEGAFTAIYFKATSPDPDRTIEQTAWSVGDGQSAGLLGKPSGAPSPMLVDLGKTRPNAVYRLKLTVTDSIGSTSSTVVSLTTNGPPTSGTFAVSPYRGTALTTEFEFLLDGWSDDVDDYPLTYTYSYRQRVSRGGAGRFTSFADRRAAISALTPLVADQYASSWFVTTLPQADNVNLTCVGRVFDRYLSYAQAFTPVRVDALEISTEDLSAFAGDLLSASADTGDGEASLSLVSNVASVIGGTDASRRRLSSEQELIDDLMGHTISAASLVGTDSSAAAATQVLFTVSTLTGDPDSLSESAQTGAIGLLREVVGDAATHGIDDDTAASAADAVSSLLDASLFASGASNSSLDGQMTGTVGALATGMIVGAYGGQNKSVVTDNLELRAFRTDCGTRDAAFRLSSGAGVTDLPAAALDAAAGGGSCDADATEAPADVDVKVAQLKNVRASEGDGTVSDLVQIELGGEGATVKVDSLAEPIVFDIPFDDDPTLAAGYDPGNRTGTCYNRSQVLSFDCDVPTTFDCGESHEVTLPDGSTTTVTGANLPLEITVSCPARTAACSFWDNATTSWSSDGCAAVASTASGVTCACTHLTEFTASTNETDAAFSADAQPSPAPTPEPTTGQPSLAPTSQPSPGPTTTAQPTTNKGTCECLAAAPTKTITPAAKSAIYGCPRICSLSD</sequence>
<reference evidence="15" key="1">
    <citation type="submission" date="2021-11" db="EMBL/GenBank/DDBJ databases">
        <authorList>
            <consortium name="Genoscope - CEA"/>
            <person name="William W."/>
        </authorList>
    </citation>
    <scope>NUCLEOTIDE SEQUENCE</scope>
</reference>
<organism evidence="15 16">
    <name type="scientific">Pelagomonas calceolata</name>
    <dbReference type="NCBI Taxonomy" id="35677"/>
    <lineage>
        <taxon>Eukaryota</taxon>
        <taxon>Sar</taxon>
        <taxon>Stramenopiles</taxon>
        <taxon>Ochrophyta</taxon>
        <taxon>Pelagophyceae</taxon>
        <taxon>Pelagomonadales</taxon>
        <taxon>Pelagomonadaceae</taxon>
        <taxon>Pelagomonas</taxon>
    </lineage>
</organism>
<dbReference type="Gene3D" id="2.60.220.50">
    <property type="match status" value="1"/>
</dbReference>
<dbReference type="PRINTS" id="PR00723">
    <property type="entry name" value="SUBTILISIN"/>
</dbReference>
<dbReference type="SUPFAM" id="SSF49785">
    <property type="entry name" value="Galactose-binding domain-like"/>
    <property type="match status" value="1"/>
</dbReference>
<keyword evidence="5 11" id="KW-0720">Serine protease</keyword>
<dbReference type="Pfam" id="PF01483">
    <property type="entry name" value="P_proprotein"/>
    <property type="match status" value="1"/>
</dbReference>
<keyword evidence="13" id="KW-0732">Signal</keyword>
<evidence type="ECO:0000256" key="9">
    <source>
        <dbReference type="ARBA" id="ARBA00023619"/>
    </source>
</evidence>
<dbReference type="Pfam" id="PF00082">
    <property type="entry name" value="Peptidase_S8"/>
    <property type="match status" value="1"/>
</dbReference>
<comment type="similarity">
    <text evidence="11">Belongs to the peptidase S8 family.</text>
</comment>
<dbReference type="InterPro" id="IPR008979">
    <property type="entry name" value="Galactose-bd-like_sf"/>
</dbReference>
<dbReference type="InterPro" id="IPR013783">
    <property type="entry name" value="Ig-like_fold"/>
</dbReference>
<gene>
    <name evidence="15" type="ORF">PECAL_2P06710</name>
</gene>
<evidence type="ECO:0000256" key="1">
    <source>
        <dbReference type="ARBA" id="ARBA00004370"/>
    </source>
</evidence>
<evidence type="ECO:0000256" key="5">
    <source>
        <dbReference type="ARBA" id="ARBA00022825"/>
    </source>
</evidence>
<keyword evidence="4 11" id="KW-0378">Hydrolase</keyword>
<dbReference type="SMART" id="SM00303">
    <property type="entry name" value="GPS"/>
    <property type="match status" value="1"/>
</dbReference>
<dbReference type="Pfam" id="PF02010">
    <property type="entry name" value="REJ"/>
    <property type="match status" value="1"/>
</dbReference>
<dbReference type="InterPro" id="IPR015500">
    <property type="entry name" value="Peptidase_S8_subtilisin-rel"/>
</dbReference>
<dbReference type="Gene3D" id="2.60.40.10">
    <property type="entry name" value="Immunoglobulins"/>
    <property type="match status" value="2"/>
</dbReference>
<dbReference type="GO" id="GO:0004252">
    <property type="term" value="F:serine-type endopeptidase activity"/>
    <property type="evidence" value="ECO:0007669"/>
    <property type="project" value="UniProtKB-UniRule"/>
</dbReference>
<dbReference type="PANTHER" id="PTHR42884:SF14">
    <property type="entry name" value="NEUROENDOCRINE CONVERTASE 1"/>
    <property type="match status" value="1"/>
</dbReference>
<dbReference type="InterPro" id="IPR000203">
    <property type="entry name" value="GPS"/>
</dbReference>
<feature type="region of interest" description="Disordered" evidence="12">
    <location>
        <begin position="1005"/>
        <end position="1046"/>
    </location>
</feature>
<dbReference type="OrthoDB" id="167314at2759"/>
<keyword evidence="16" id="KW-1185">Reference proteome</keyword>
<dbReference type="Proteomes" id="UP000789595">
    <property type="component" value="Unassembled WGS sequence"/>
</dbReference>
<evidence type="ECO:0000256" key="13">
    <source>
        <dbReference type="SAM" id="SignalP"/>
    </source>
</evidence>
<feature type="compositionally biased region" description="Pro residues" evidence="12">
    <location>
        <begin position="1030"/>
        <end position="1046"/>
    </location>
</feature>
<feature type="active site" description="Charge relay system" evidence="10 11">
    <location>
        <position position="553"/>
    </location>
</feature>
<feature type="signal peptide" evidence="13">
    <location>
        <begin position="1"/>
        <end position="15"/>
    </location>
</feature>
<dbReference type="InterPro" id="IPR002884">
    <property type="entry name" value="P_dom"/>
</dbReference>
<dbReference type="InterPro" id="IPR023828">
    <property type="entry name" value="Peptidase_S8_Ser-AS"/>
</dbReference>
<evidence type="ECO:0000256" key="8">
    <source>
        <dbReference type="ARBA" id="ARBA00023529"/>
    </source>
</evidence>
<evidence type="ECO:0000256" key="4">
    <source>
        <dbReference type="ARBA" id="ARBA00022801"/>
    </source>
</evidence>
<dbReference type="InterPro" id="IPR046338">
    <property type="entry name" value="GAIN_dom_sf"/>
</dbReference>
<evidence type="ECO:0000313" key="15">
    <source>
        <dbReference type="EMBL" id="CAH0367639.1"/>
    </source>
</evidence>
<feature type="compositionally biased region" description="Low complexity" evidence="12">
    <location>
        <begin position="1019"/>
        <end position="1029"/>
    </location>
</feature>
<evidence type="ECO:0000313" key="16">
    <source>
        <dbReference type="Proteomes" id="UP000789595"/>
    </source>
</evidence>
<feature type="active site" description="Charge relay system" evidence="10 11">
    <location>
        <position position="275"/>
    </location>
</feature>
<evidence type="ECO:0000256" key="11">
    <source>
        <dbReference type="PROSITE-ProRule" id="PRU01240"/>
    </source>
</evidence>
<dbReference type="PROSITE" id="PS00138">
    <property type="entry name" value="SUBTILASE_SER"/>
    <property type="match status" value="1"/>
</dbReference>
<dbReference type="PROSITE" id="PS51829">
    <property type="entry name" value="P_HOMO_B"/>
    <property type="match status" value="1"/>
</dbReference>
<dbReference type="Pfam" id="PF01825">
    <property type="entry name" value="GPS"/>
    <property type="match status" value="1"/>
</dbReference>
<dbReference type="InterPro" id="IPR036852">
    <property type="entry name" value="Peptidase_S8/S53_dom_sf"/>
</dbReference>
<comment type="subcellular location">
    <subcellularLocation>
        <location evidence="1">Membrane</location>
    </subcellularLocation>
</comment>
<dbReference type="Gene3D" id="2.60.120.260">
    <property type="entry name" value="Galactose-binding domain-like"/>
    <property type="match status" value="1"/>
</dbReference>
<evidence type="ECO:0000256" key="6">
    <source>
        <dbReference type="ARBA" id="ARBA00022989"/>
    </source>
</evidence>
<dbReference type="GO" id="GO:0005737">
    <property type="term" value="C:cytoplasm"/>
    <property type="evidence" value="ECO:0007669"/>
    <property type="project" value="UniProtKB-ARBA"/>
</dbReference>
<feature type="compositionally biased region" description="Basic and acidic residues" evidence="12">
    <location>
        <begin position="966"/>
        <end position="984"/>
    </location>
</feature>
<evidence type="ECO:0000256" key="10">
    <source>
        <dbReference type="PIRSR" id="PIRSR615500-1"/>
    </source>
</evidence>